<feature type="domain" description="HTH merR-type" evidence="1">
    <location>
        <begin position="8"/>
        <end position="49"/>
    </location>
</feature>
<name>A0AAW8WUG6_9LACO</name>
<dbReference type="SUPFAM" id="SSF46955">
    <property type="entry name" value="Putative DNA-binding domain"/>
    <property type="match status" value="1"/>
</dbReference>
<evidence type="ECO:0000259" key="1">
    <source>
        <dbReference type="Pfam" id="PF13411"/>
    </source>
</evidence>
<dbReference type="InterPro" id="IPR000551">
    <property type="entry name" value="MerR-type_HTH_dom"/>
</dbReference>
<proteinExistence type="predicted"/>
<dbReference type="AlphaFoldDB" id="A0AAW8WUG6"/>
<dbReference type="Proteomes" id="UP001253287">
    <property type="component" value="Unassembled WGS sequence"/>
</dbReference>
<dbReference type="Gene3D" id="1.10.1660.10">
    <property type="match status" value="1"/>
</dbReference>
<organism evidence="2 3">
    <name type="scientific">Lactobacillus crispatus</name>
    <dbReference type="NCBI Taxonomy" id="47770"/>
    <lineage>
        <taxon>Bacteria</taxon>
        <taxon>Bacillati</taxon>
        <taxon>Bacillota</taxon>
        <taxon>Bacilli</taxon>
        <taxon>Lactobacillales</taxon>
        <taxon>Lactobacillaceae</taxon>
        <taxon>Lactobacillus</taxon>
    </lineage>
</organism>
<dbReference type="InterPro" id="IPR009061">
    <property type="entry name" value="DNA-bd_dom_put_sf"/>
</dbReference>
<dbReference type="Pfam" id="PF13411">
    <property type="entry name" value="MerR_1"/>
    <property type="match status" value="1"/>
</dbReference>
<dbReference type="GO" id="GO:0006355">
    <property type="term" value="P:regulation of DNA-templated transcription"/>
    <property type="evidence" value="ECO:0007669"/>
    <property type="project" value="InterPro"/>
</dbReference>
<accession>A0AAW8WUG6</accession>
<comment type="caution">
    <text evidence="2">The sequence shown here is derived from an EMBL/GenBank/DDBJ whole genome shotgun (WGS) entry which is preliminary data.</text>
</comment>
<evidence type="ECO:0000313" key="3">
    <source>
        <dbReference type="Proteomes" id="UP001253287"/>
    </source>
</evidence>
<evidence type="ECO:0000313" key="2">
    <source>
        <dbReference type="EMBL" id="MDT9610566.1"/>
    </source>
</evidence>
<reference evidence="2" key="1">
    <citation type="submission" date="2023-08" db="EMBL/GenBank/DDBJ databases">
        <title>Lactobacillus from the Female Urinary Tract.</title>
        <authorList>
            <person name="Stegman N."/>
            <person name="Jackson B."/>
            <person name="Steiling M."/>
            <person name="Sedano C."/>
            <person name="Wolfe A."/>
            <person name="Putonti C."/>
        </authorList>
    </citation>
    <scope>NUCLEOTIDE SEQUENCE</scope>
    <source>
        <strain evidence="2">UMB5661</strain>
    </source>
</reference>
<gene>
    <name evidence="2" type="ORF">RON39_10740</name>
</gene>
<dbReference type="RefSeq" id="WP_224061630.1">
    <property type="nucleotide sequence ID" value="NZ_CP083391.1"/>
</dbReference>
<dbReference type="GO" id="GO:0003677">
    <property type="term" value="F:DNA binding"/>
    <property type="evidence" value="ECO:0007669"/>
    <property type="project" value="InterPro"/>
</dbReference>
<dbReference type="EMBL" id="JAVTXN010000087">
    <property type="protein sequence ID" value="MDT9610566.1"/>
    <property type="molecule type" value="Genomic_DNA"/>
</dbReference>
<sequence length="81" mass="9553">MNKLNRFEVAARLGITTRTLRRLNNVGKLVPKRDASNRPFYTKNQIDEFLKNTYKPKYKIIWISSTLDETKVKKIKPELSN</sequence>
<protein>
    <submittedName>
        <fullName evidence="2">MerR family transcriptional regulator</fullName>
    </submittedName>
</protein>